<evidence type="ECO:0000256" key="5">
    <source>
        <dbReference type="ARBA" id="ARBA00022840"/>
    </source>
</evidence>
<dbReference type="CDD" id="cd18785">
    <property type="entry name" value="SF2_C"/>
    <property type="match status" value="1"/>
</dbReference>
<evidence type="ECO:0000259" key="7">
    <source>
        <dbReference type="SMART" id="SM00306"/>
    </source>
</evidence>
<dbReference type="GO" id="GO:0004519">
    <property type="term" value="F:endonuclease activity"/>
    <property type="evidence" value="ECO:0007669"/>
    <property type="project" value="InterPro"/>
</dbReference>
<dbReference type="PANTHER" id="PTHR11274:SF0">
    <property type="entry name" value="GENERAL TRANSCRIPTION AND DNA REPAIR FACTOR IIH HELICASE SUBUNIT XPB"/>
    <property type="match status" value="1"/>
</dbReference>
<keyword evidence="5" id="KW-0067">ATP-binding</keyword>
<dbReference type="Pfam" id="PF04851">
    <property type="entry name" value="ResIII"/>
    <property type="match status" value="1"/>
</dbReference>
<keyword evidence="6" id="KW-0651">Protein splicing</keyword>
<dbReference type="SUPFAM" id="SSF55608">
    <property type="entry name" value="Homing endonucleases"/>
    <property type="match status" value="1"/>
</dbReference>
<dbReference type="InterPro" id="IPR006935">
    <property type="entry name" value="Helicase/UvrB_N"/>
</dbReference>
<protein>
    <submittedName>
        <fullName evidence="9">Uncharacterized protein</fullName>
    </submittedName>
</protein>
<dbReference type="InterPro" id="IPR014001">
    <property type="entry name" value="Helicase_ATP-bd"/>
</dbReference>
<feature type="domain" description="Hint" evidence="7">
    <location>
        <begin position="228"/>
        <end position="328"/>
    </location>
</feature>
<organism evidence="9">
    <name type="scientific">viral metagenome</name>
    <dbReference type="NCBI Taxonomy" id="1070528"/>
    <lineage>
        <taxon>unclassified sequences</taxon>
        <taxon>metagenomes</taxon>
        <taxon>organismal metagenomes</taxon>
    </lineage>
</organism>
<dbReference type="EMBL" id="MN740374">
    <property type="protein sequence ID" value="QHU03330.1"/>
    <property type="molecule type" value="Genomic_DNA"/>
</dbReference>
<evidence type="ECO:0000259" key="8">
    <source>
        <dbReference type="SMART" id="SM00487"/>
    </source>
</evidence>
<dbReference type="PROSITE" id="PS50818">
    <property type="entry name" value="INTEIN_C_TER"/>
    <property type="match status" value="1"/>
</dbReference>
<dbReference type="GO" id="GO:0016787">
    <property type="term" value="F:hydrolase activity"/>
    <property type="evidence" value="ECO:0007669"/>
    <property type="project" value="UniProtKB-KW"/>
</dbReference>
<feature type="domain" description="Helicase ATP-binding" evidence="8">
    <location>
        <begin position="103"/>
        <end position="316"/>
    </location>
</feature>
<dbReference type="Gene3D" id="3.40.50.300">
    <property type="entry name" value="P-loop containing nucleotide triphosphate hydrolases"/>
    <property type="match status" value="2"/>
</dbReference>
<dbReference type="GO" id="GO:0005524">
    <property type="term" value="F:ATP binding"/>
    <property type="evidence" value="ECO:0007669"/>
    <property type="project" value="UniProtKB-KW"/>
</dbReference>
<dbReference type="InterPro" id="IPR027417">
    <property type="entry name" value="P-loop_NTPase"/>
</dbReference>
<dbReference type="InterPro" id="IPR006142">
    <property type="entry name" value="INTEIN"/>
</dbReference>
<evidence type="ECO:0000256" key="1">
    <source>
        <dbReference type="ARBA" id="ARBA00022741"/>
    </source>
</evidence>
<dbReference type="InterPro" id="IPR036844">
    <property type="entry name" value="Hint_dom_sf"/>
</dbReference>
<dbReference type="InterPro" id="IPR001650">
    <property type="entry name" value="Helicase_C-like"/>
</dbReference>
<evidence type="ECO:0000256" key="2">
    <source>
        <dbReference type="ARBA" id="ARBA00022801"/>
    </source>
</evidence>
<evidence type="ECO:0000256" key="6">
    <source>
        <dbReference type="ARBA" id="ARBA00023000"/>
    </source>
</evidence>
<keyword evidence="1" id="KW-0547">Nucleotide-binding</keyword>
<dbReference type="InterPro" id="IPR050615">
    <property type="entry name" value="ATP-dep_DNA_Helicase"/>
</dbReference>
<dbReference type="PRINTS" id="PR00379">
    <property type="entry name" value="INTEIN"/>
</dbReference>
<dbReference type="NCBIfam" id="TIGR01443">
    <property type="entry name" value="intein_Cterm"/>
    <property type="match status" value="1"/>
</dbReference>
<dbReference type="InterPro" id="IPR003587">
    <property type="entry name" value="Hint_dom_N"/>
</dbReference>
<dbReference type="GO" id="GO:0003677">
    <property type="term" value="F:DNA binding"/>
    <property type="evidence" value="ECO:0007669"/>
    <property type="project" value="InterPro"/>
</dbReference>
<dbReference type="InterPro" id="IPR006141">
    <property type="entry name" value="Intein_N"/>
</dbReference>
<evidence type="ECO:0000256" key="3">
    <source>
        <dbReference type="ARBA" id="ARBA00022806"/>
    </source>
</evidence>
<dbReference type="SUPFAM" id="SSF51294">
    <property type="entry name" value="Hedgehog/intein (Hint) domain"/>
    <property type="match status" value="1"/>
</dbReference>
<proteinExistence type="predicted"/>
<dbReference type="InterPro" id="IPR004860">
    <property type="entry name" value="LAGLIDADG_dom"/>
</dbReference>
<name>A0A6C0JER9_9ZZZZ</name>
<dbReference type="GO" id="GO:0016539">
    <property type="term" value="P:intein-mediated protein splicing"/>
    <property type="evidence" value="ECO:0007669"/>
    <property type="project" value="InterPro"/>
</dbReference>
<reference evidence="9" key="1">
    <citation type="journal article" date="2020" name="Nature">
        <title>Giant virus diversity and host interactions through global metagenomics.</title>
        <authorList>
            <person name="Schulz F."/>
            <person name="Roux S."/>
            <person name="Paez-Espino D."/>
            <person name="Jungbluth S."/>
            <person name="Walsh D.A."/>
            <person name="Denef V.J."/>
            <person name="McMahon K.D."/>
            <person name="Konstantinidis K.T."/>
            <person name="Eloe-Fadrosh E.A."/>
            <person name="Kyrpides N.C."/>
            <person name="Woyke T."/>
        </authorList>
    </citation>
    <scope>NUCLEOTIDE SEQUENCE</scope>
    <source>
        <strain evidence="9">GVMAG-M-3300026093-6</strain>
    </source>
</reference>
<dbReference type="CDD" id="cd00081">
    <property type="entry name" value="Hint"/>
    <property type="match status" value="1"/>
</dbReference>
<dbReference type="SMART" id="SM00306">
    <property type="entry name" value="HintN"/>
    <property type="match status" value="1"/>
</dbReference>
<dbReference type="Pfam" id="PF03161">
    <property type="entry name" value="LAGLIDADG_2"/>
    <property type="match status" value="1"/>
</dbReference>
<dbReference type="Gene3D" id="3.10.28.10">
    <property type="entry name" value="Homing endonucleases"/>
    <property type="match status" value="1"/>
</dbReference>
<dbReference type="Gene3D" id="2.170.16.10">
    <property type="entry name" value="Hedgehog/Intein (Hint) domain"/>
    <property type="match status" value="1"/>
</dbReference>
<evidence type="ECO:0000313" key="9">
    <source>
        <dbReference type="EMBL" id="QHU03330.1"/>
    </source>
</evidence>
<keyword evidence="4" id="KW-0068">Autocatalytic cleavage</keyword>
<keyword evidence="2" id="KW-0378">Hydrolase</keyword>
<dbReference type="SMART" id="SM00487">
    <property type="entry name" value="DEXDc"/>
    <property type="match status" value="1"/>
</dbReference>
<sequence>MSSKEPKLIIKKTKKEKENSKILTKRGYAIVKNSFMLETLLEIKSDLNVKAFVNEDYGPAPKPYPIYLESEKKLFLPKHYGFKKLGEPDLVKLTNGIDIDLEFKGELRDNQKPVIEKFLETCKPGKFTENSRGGIISVGCGFGKTVMALHLISQLAKKTIVIVHKEFLLNQWKKRIQEYLPTARIGIIQAGKINTKNKDIVIAMLQSISMKDYDIESTFGDFGFTIVDECFPFNTGIITDQGIEYIGSLFEKWRNNKNLPNILSFNQSSKCFEYKKMTYSWRKTRKELIKITMSKKIIKCTPEHKILTINGYIEARKLNLGDLIISKYDNNHEDNIVAKSLNDDQLQLVYGSYLGDGSISDTVKNRTRLRIIHSEKQKEYCNWKANMFGINKLNFIKENGYSQKPAYSFSTKIFDLEDNIPKNSKIVPQWLINKIDLRGLAIWYMDDGSNDIQKNGNNNISIHSNNYDFETNQRFIKKFNEYKLYPTLHKTRDKYYYLKFNTQNSNNFLRLISQYIHPNMKYKSSYDIYPKYDWKNSFLDYGTLKVNKLEYIENTGFGRCSQPYVYDIEVEDNHNFIIGTKINKNKQDQYIDGPVVSNCHHISAEVFSRSLPKINSMYSLGLSATPKRPDGLSHVFESFLGPMIYKAENKDNKNVRVNVIYYNDTNPDYNKEELSNFGKMCVPRMINNIVANNSRNMMIKYIMKKLVDEGRQVLVLSDRRDHLTNLYKIAKEFTTVGYYIGGMKQKDLDKSENMRVILGTYPMSSEGLDIPTLDSVIFTTPKSSIEQSIGRITRKVHESIPIAYDIVDNMHIFPRQYNKRETVYKKLKYDVYTLGVHVQENTPESYFEHQIDTGFKKKEFAKKGKKKIVEEVAECLIESDED</sequence>
<dbReference type="PANTHER" id="PTHR11274">
    <property type="entry name" value="RAD25/XP-B DNA REPAIR HELICASE"/>
    <property type="match status" value="1"/>
</dbReference>
<dbReference type="PROSITE" id="PS50817">
    <property type="entry name" value="INTEIN_N_TER"/>
    <property type="match status" value="1"/>
</dbReference>
<dbReference type="NCBIfam" id="TIGR01445">
    <property type="entry name" value="intein_Nterm"/>
    <property type="match status" value="1"/>
</dbReference>
<accession>A0A6C0JER9</accession>
<dbReference type="InterPro" id="IPR030934">
    <property type="entry name" value="Intein_C"/>
</dbReference>
<dbReference type="AlphaFoldDB" id="A0A6C0JER9"/>
<dbReference type="Pfam" id="PF00271">
    <property type="entry name" value="Helicase_C"/>
    <property type="match status" value="1"/>
</dbReference>
<evidence type="ECO:0000256" key="4">
    <source>
        <dbReference type="ARBA" id="ARBA00022813"/>
    </source>
</evidence>
<dbReference type="SUPFAM" id="SSF52540">
    <property type="entry name" value="P-loop containing nucleoside triphosphate hydrolases"/>
    <property type="match status" value="2"/>
</dbReference>
<keyword evidence="3" id="KW-0347">Helicase</keyword>
<dbReference type="InterPro" id="IPR027434">
    <property type="entry name" value="Homing_endonucl"/>
</dbReference>
<dbReference type="GO" id="GO:0004386">
    <property type="term" value="F:helicase activity"/>
    <property type="evidence" value="ECO:0007669"/>
    <property type="project" value="UniProtKB-KW"/>
</dbReference>